<dbReference type="InterPro" id="IPR003593">
    <property type="entry name" value="AAA+_ATPase"/>
</dbReference>
<evidence type="ECO:0000256" key="1">
    <source>
        <dbReference type="ARBA" id="ARBA00004434"/>
    </source>
</evidence>
<dbReference type="EMBL" id="GL883010">
    <property type="protein sequence ID" value="EGG22086.1"/>
    <property type="molecule type" value="Genomic_DNA"/>
</dbReference>
<dbReference type="InterPro" id="IPR057495">
    <property type="entry name" value="AAA_lid_BCS1"/>
</dbReference>
<evidence type="ECO:0000256" key="2">
    <source>
        <dbReference type="ARBA" id="ARBA00007448"/>
    </source>
</evidence>
<gene>
    <name evidence="17" type="primary">bcs1lB</name>
    <name evidence="17" type="ORF">DFA_01976</name>
</gene>
<keyword evidence="3" id="KW-0812">Transmembrane</keyword>
<name>F4PR29_CACFS</name>
<dbReference type="InterPro" id="IPR050747">
    <property type="entry name" value="Mitochondrial_chaperone_BCS1"/>
</dbReference>
<keyword evidence="18" id="KW-1185">Reference proteome</keyword>
<organism evidence="17 18">
    <name type="scientific">Cavenderia fasciculata</name>
    <name type="common">Slime mold</name>
    <name type="synonym">Dictyostelium fasciculatum</name>
    <dbReference type="NCBI Taxonomy" id="261658"/>
    <lineage>
        <taxon>Eukaryota</taxon>
        <taxon>Amoebozoa</taxon>
        <taxon>Evosea</taxon>
        <taxon>Eumycetozoa</taxon>
        <taxon>Dictyostelia</taxon>
        <taxon>Acytosteliales</taxon>
        <taxon>Cavenderiaceae</taxon>
        <taxon>Cavenderia</taxon>
    </lineage>
</organism>
<dbReference type="InterPro" id="IPR027417">
    <property type="entry name" value="P-loop_NTPase"/>
</dbReference>
<dbReference type="InterPro" id="IPR014851">
    <property type="entry name" value="BCS1_N"/>
</dbReference>
<evidence type="ECO:0000259" key="16">
    <source>
        <dbReference type="SMART" id="SM01024"/>
    </source>
</evidence>
<dbReference type="AlphaFoldDB" id="F4PR29"/>
<evidence type="ECO:0000256" key="5">
    <source>
        <dbReference type="ARBA" id="ARBA00022792"/>
    </source>
</evidence>
<evidence type="ECO:0000256" key="9">
    <source>
        <dbReference type="ARBA" id="ARBA00023128"/>
    </source>
</evidence>
<reference evidence="18" key="1">
    <citation type="journal article" date="2011" name="Genome Res.">
        <title>Phylogeny-wide analysis of social amoeba genomes highlights ancient origins for complex intercellular communication.</title>
        <authorList>
            <person name="Heidel A.J."/>
            <person name="Lawal H.M."/>
            <person name="Felder M."/>
            <person name="Schilde C."/>
            <person name="Helps N.R."/>
            <person name="Tunggal B."/>
            <person name="Rivero F."/>
            <person name="John U."/>
            <person name="Schleicher M."/>
            <person name="Eichinger L."/>
            <person name="Platzer M."/>
            <person name="Noegel A.A."/>
            <person name="Schaap P."/>
            <person name="Gloeckner G."/>
        </authorList>
    </citation>
    <scope>NUCLEOTIDE SEQUENCE [LARGE SCALE GENOMIC DNA]</scope>
    <source>
        <strain evidence="18">SH3</strain>
    </source>
</reference>
<evidence type="ECO:0000256" key="11">
    <source>
        <dbReference type="ARBA" id="ARBA00023186"/>
    </source>
</evidence>
<evidence type="ECO:0000256" key="6">
    <source>
        <dbReference type="ARBA" id="ARBA00022801"/>
    </source>
</evidence>
<evidence type="ECO:0000313" key="18">
    <source>
        <dbReference type="Proteomes" id="UP000007797"/>
    </source>
</evidence>
<dbReference type="KEGG" id="dfa:DFA_01976"/>
<evidence type="ECO:0000256" key="8">
    <source>
        <dbReference type="ARBA" id="ARBA00022989"/>
    </source>
</evidence>
<keyword evidence="10" id="KW-0472">Membrane</keyword>
<dbReference type="OrthoDB" id="10251412at2759"/>
<dbReference type="InterPro" id="IPR003959">
    <property type="entry name" value="ATPase_AAA_core"/>
</dbReference>
<dbReference type="GeneID" id="14873350"/>
<evidence type="ECO:0000256" key="10">
    <source>
        <dbReference type="ARBA" id="ARBA00023136"/>
    </source>
</evidence>
<dbReference type="RefSeq" id="XP_004359937.1">
    <property type="nucleotide sequence ID" value="XM_004359880.1"/>
</dbReference>
<dbReference type="Pfam" id="PF00004">
    <property type="entry name" value="AAA"/>
    <property type="match status" value="1"/>
</dbReference>
<keyword evidence="9" id="KW-0496">Mitochondrion</keyword>
<dbReference type="GO" id="GO:0034551">
    <property type="term" value="P:mitochondrial respiratory chain complex III assembly"/>
    <property type="evidence" value="ECO:0007669"/>
    <property type="project" value="UniProtKB-ARBA"/>
</dbReference>
<evidence type="ECO:0000256" key="12">
    <source>
        <dbReference type="ARBA" id="ARBA00048778"/>
    </source>
</evidence>
<dbReference type="Pfam" id="PF08740">
    <property type="entry name" value="BCS1_N"/>
    <property type="match status" value="1"/>
</dbReference>
<evidence type="ECO:0000256" key="7">
    <source>
        <dbReference type="ARBA" id="ARBA00022840"/>
    </source>
</evidence>
<comment type="similarity">
    <text evidence="2">Belongs to the AAA ATPase family. BCS1 subfamily.</text>
</comment>
<sequence length="467" mass="52210">MNRTFQLDTQSPTGNPIGGGANGGVPKGLLKYIPESVQPLFENPLFSAGFGLIGVGAAATFARKGFQSALINARRYCFVSVEVPSHDKSYHWLMEWLAKKKQKSTRHVSVETTLSHHESGDIVSTINFVPSVGSHYILYKGRVLHVERVREKNVVDMASGNLWQSITLTTMGFNRNIFKTLIQEAQEMSINHEEGKTVIYHTQGNEWRRFGHPRARRPLNSVILDDGLSDQIIQDVQKFLNNSQWYTQRGIPYRRGYLLYGPPGTGKSSFITALAGELKLSICILNLAGKNVSDSTLNQLLSSAPQRSIILLEDIDSAIDTNPHQLEEQQDANGNVVYQYQYNSKYNYTAPASNSSQLTFSGLLNALDGVAASEGRILFMTTNHLQKLDKTLIRPGRVDLTIHMGLATSYQINQMYLKFFPNHQAQADQFESLVASETVSPAQLQGHFMKYSEDPMDSINHIKELIK</sequence>
<dbReference type="CDD" id="cd19510">
    <property type="entry name" value="RecA-like_BCS1"/>
    <property type="match status" value="1"/>
</dbReference>
<dbReference type="PANTHER" id="PTHR23070">
    <property type="entry name" value="BCS1 AAA-TYPE ATPASE"/>
    <property type="match status" value="1"/>
</dbReference>
<keyword evidence="5" id="KW-0999">Mitochondrion inner membrane</keyword>
<feature type="domain" description="AAA+ ATPase" evidence="15">
    <location>
        <begin position="253"/>
        <end position="408"/>
    </location>
</feature>
<comment type="subcellular location">
    <subcellularLocation>
        <location evidence="1">Mitochondrion inner membrane</location>
        <topology evidence="1">Single-pass membrane protein</topology>
    </subcellularLocation>
</comment>
<comment type="function">
    <text evidence="13">Chaperone necessary for the assembly of mitochondrial respiratory chain complex III.</text>
</comment>
<dbReference type="STRING" id="1054147.F4PR29"/>
<protein>
    <submittedName>
        <fullName evidence="17">Mitochondrial chaperone BCS1</fullName>
    </submittedName>
</protein>
<dbReference type="Gene3D" id="3.40.50.300">
    <property type="entry name" value="P-loop containing nucleotide triphosphate hydrolases"/>
    <property type="match status" value="1"/>
</dbReference>
<evidence type="ECO:0000259" key="15">
    <source>
        <dbReference type="SMART" id="SM00382"/>
    </source>
</evidence>
<keyword evidence="11" id="KW-0143">Chaperone</keyword>
<dbReference type="SMART" id="SM01024">
    <property type="entry name" value="BCS1_N"/>
    <property type="match status" value="1"/>
</dbReference>
<evidence type="ECO:0000256" key="14">
    <source>
        <dbReference type="SAM" id="MobiDB-lite"/>
    </source>
</evidence>
<keyword evidence="8" id="KW-1133">Transmembrane helix</keyword>
<dbReference type="SMART" id="SM00382">
    <property type="entry name" value="AAA"/>
    <property type="match status" value="1"/>
</dbReference>
<proteinExistence type="inferred from homology"/>
<evidence type="ECO:0000256" key="4">
    <source>
        <dbReference type="ARBA" id="ARBA00022741"/>
    </source>
</evidence>
<keyword evidence="7" id="KW-0067">ATP-binding</keyword>
<dbReference type="Proteomes" id="UP000007797">
    <property type="component" value="Unassembled WGS sequence"/>
</dbReference>
<accession>F4PR29</accession>
<dbReference type="GO" id="GO:0016887">
    <property type="term" value="F:ATP hydrolysis activity"/>
    <property type="evidence" value="ECO:0007669"/>
    <property type="project" value="InterPro"/>
</dbReference>
<feature type="region of interest" description="Disordered" evidence="14">
    <location>
        <begin position="1"/>
        <end position="21"/>
    </location>
</feature>
<evidence type="ECO:0000256" key="3">
    <source>
        <dbReference type="ARBA" id="ARBA00022692"/>
    </source>
</evidence>
<evidence type="ECO:0000313" key="17">
    <source>
        <dbReference type="EMBL" id="EGG22086.1"/>
    </source>
</evidence>
<dbReference type="GO" id="GO:0005743">
    <property type="term" value="C:mitochondrial inner membrane"/>
    <property type="evidence" value="ECO:0007669"/>
    <property type="project" value="UniProtKB-SubCell"/>
</dbReference>
<dbReference type="GO" id="GO:0005524">
    <property type="term" value="F:ATP binding"/>
    <property type="evidence" value="ECO:0007669"/>
    <property type="project" value="UniProtKB-KW"/>
</dbReference>
<evidence type="ECO:0000256" key="13">
    <source>
        <dbReference type="ARBA" id="ARBA00055292"/>
    </source>
</evidence>
<feature type="compositionally biased region" description="Polar residues" evidence="14">
    <location>
        <begin position="1"/>
        <end position="13"/>
    </location>
</feature>
<keyword evidence="4" id="KW-0547">Nucleotide-binding</keyword>
<feature type="domain" description="BCS1 N-terminal" evidence="16">
    <location>
        <begin position="53"/>
        <end position="222"/>
    </location>
</feature>
<dbReference type="FunFam" id="3.40.50.300:FF:000768">
    <property type="entry name" value="Probable mitochondrial chaperone bcs1"/>
    <property type="match status" value="1"/>
</dbReference>
<dbReference type="Pfam" id="PF25426">
    <property type="entry name" value="AAA_lid_BCS1"/>
    <property type="match status" value="1"/>
</dbReference>
<comment type="catalytic activity">
    <reaction evidence="12">
        <text>ATP + H2O = ADP + phosphate + H(+)</text>
        <dbReference type="Rhea" id="RHEA:13065"/>
        <dbReference type="ChEBI" id="CHEBI:15377"/>
        <dbReference type="ChEBI" id="CHEBI:15378"/>
        <dbReference type="ChEBI" id="CHEBI:30616"/>
        <dbReference type="ChEBI" id="CHEBI:43474"/>
        <dbReference type="ChEBI" id="CHEBI:456216"/>
    </reaction>
    <physiologicalReaction direction="left-to-right" evidence="12">
        <dbReference type="Rhea" id="RHEA:13066"/>
    </physiologicalReaction>
</comment>
<dbReference type="OMA" id="WMTLYQR"/>
<keyword evidence="6" id="KW-0378">Hydrolase</keyword>
<dbReference type="SUPFAM" id="SSF52540">
    <property type="entry name" value="P-loop containing nucleoside triphosphate hydrolases"/>
    <property type="match status" value="1"/>
</dbReference>